<feature type="transmembrane region" description="Helical" evidence="2">
    <location>
        <begin position="72"/>
        <end position="89"/>
    </location>
</feature>
<feature type="transmembrane region" description="Helical" evidence="2">
    <location>
        <begin position="138"/>
        <end position="163"/>
    </location>
</feature>
<proteinExistence type="predicted"/>
<comment type="caution">
    <text evidence="3">The sequence shown here is derived from an EMBL/GenBank/DDBJ whole genome shotgun (WGS) entry which is preliminary data.</text>
</comment>
<organism evidence="3 4">
    <name type="scientific">Pseudonocardia yuanmonensis</name>
    <dbReference type="NCBI Taxonomy" id="1095914"/>
    <lineage>
        <taxon>Bacteria</taxon>
        <taxon>Bacillati</taxon>
        <taxon>Actinomycetota</taxon>
        <taxon>Actinomycetes</taxon>
        <taxon>Pseudonocardiales</taxon>
        <taxon>Pseudonocardiaceae</taxon>
        <taxon>Pseudonocardia</taxon>
    </lineage>
</organism>
<evidence type="ECO:0000256" key="1">
    <source>
        <dbReference type="SAM" id="MobiDB-lite"/>
    </source>
</evidence>
<reference evidence="4" key="1">
    <citation type="journal article" date="2019" name="Int. J. Syst. Evol. Microbiol.">
        <title>The Global Catalogue of Microorganisms (GCM) 10K type strain sequencing project: providing services to taxonomists for standard genome sequencing and annotation.</title>
        <authorList>
            <consortium name="The Broad Institute Genomics Platform"/>
            <consortium name="The Broad Institute Genome Sequencing Center for Infectious Disease"/>
            <person name="Wu L."/>
            <person name="Ma J."/>
        </authorList>
    </citation>
    <scope>NUCLEOTIDE SEQUENCE [LARGE SCALE GENOMIC DNA]</scope>
    <source>
        <strain evidence="4">JCM 18055</strain>
    </source>
</reference>
<feature type="compositionally biased region" description="Low complexity" evidence="1">
    <location>
        <begin position="251"/>
        <end position="271"/>
    </location>
</feature>
<dbReference type="RefSeq" id="WP_345379172.1">
    <property type="nucleotide sequence ID" value="NZ_BAABIC010000004.1"/>
</dbReference>
<feature type="transmembrane region" description="Helical" evidence="2">
    <location>
        <begin position="109"/>
        <end position="126"/>
    </location>
</feature>
<keyword evidence="2" id="KW-0812">Transmembrane</keyword>
<feature type="transmembrane region" description="Helical" evidence="2">
    <location>
        <begin position="44"/>
        <end position="65"/>
    </location>
</feature>
<dbReference type="Pfam" id="PF06197">
    <property type="entry name" value="DUF998"/>
    <property type="match status" value="1"/>
</dbReference>
<sequence>MAAGVAIAAWAVVVLHVAGALHTPAVDPLVHTVSDYVLLPGGHLVLAIAAVALALGGAVLAGAAARAGGSRTAVALLASWSAAMVVAGIVPTNVPGTPPDLAAAVHRYAGAWIFAVLPLAVLLLARGPAIRAAGRRRVVGLALLTATLSAAFLLAHLPIVVAGSSAFPLLGGVERVLYGAVTALLTTTALALRPSTPPTPPTPTPPPPTTPLPSVPVPMNPAPMTPAPAPAPTTPPPTTPPPTSPAPTTPPQASAAGLSPITTPATPRTTP</sequence>
<gene>
    <name evidence="3" type="ORF">GCM10023215_13970</name>
</gene>
<dbReference type="Proteomes" id="UP001500325">
    <property type="component" value="Unassembled WGS sequence"/>
</dbReference>
<name>A0ABP8W4T5_9PSEU</name>
<feature type="region of interest" description="Disordered" evidence="1">
    <location>
        <begin position="192"/>
        <end position="271"/>
    </location>
</feature>
<keyword evidence="2" id="KW-1133">Transmembrane helix</keyword>
<protein>
    <recommendedName>
        <fullName evidence="5">DUF998 domain-containing protein</fullName>
    </recommendedName>
</protein>
<dbReference type="PRINTS" id="PR01217">
    <property type="entry name" value="PRICHEXTENSN"/>
</dbReference>
<keyword evidence="4" id="KW-1185">Reference proteome</keyword>
<dbReference type="InterPro" id="IPR009339">
    <property type="entry name" value="DUF998"/>
</dbReference>
<evidence type="ECO:0000256" key="2">
    <source>
        <dbReference type="SAM" id="Phobius"/>
    </source>
</evidence>
<accession>A0ABP8W4T5</accession>
<keyword evidence="2" id="KW-0472">Membrane</keyword>
<evidence type="ECO:0008006" key="5">
    <source>
        <dbReference type="Google" id="ProtNLM"/>
    </source>
</evidence>
<dbReference type="EMBL" id="BAABIC010000004">
    <property type="protein sequence ID" value="GAA4681440.1"/>
    <property type="molecule type" value="Genomic_DNA"/>
</dbReference>
<evidence type="ECO:0000313" key="3">
    <source>
        <dbReference type="EMBL" id="GAA4681440.1"/>
    </source>
</evidence>
<evidence type="ECO:0000313" key="4">
    <source>
        <dbReference type="Proteomes" id="UP001500325"/>
    </source>
</evidence>
<feature type="compositionally biased region" description="Pro residues" evidence="1">
    <location>
        <begin position="195"/>
        <end position="250"/>
    </location>
</feature>